<feature type="compositionally biased region" description="Basic and acidic residues" evidence="1">
    <location>
        <begin position="11"/>
        <end position="23"/>
    </location>
</feature>
<keyword evidence="4" id="KW-1185">Reference proteome</keyword>
<dbReference type="OrthoDB" id="7551189at2759"/>
<sequence length="353" mass="39862">MPPPKKPSGAEFRKIREARKDKQKTLADKMNKWISTSNNTTVNGSQPGMARASSSIIEKVTQDIDECSIFESMIIKDTDQHDGVNTSAVKEDDEKERWRYILKVILDIVLFCAKNNLALRGSIEEIGHRKSGIFLSVLELMSKHNPQIAAHISSITKKSISYFSSTIQNELITFLGSAVRNEIISRILKAKYYSISFDCTPDINHREQMSQIVRYVLINDGKCTVEESFIDFIETSEKTGNGLAEEILNKLSKDNLRLSDCRGQAYDNGANMADTLIQQMEWRFQSLSSVAFDFGFLTGLSLQETPIEELKKSAADLALKYKEDLDVNELCLEIESFKHQANSLLPDLKMQIS</sequence>
<dbReference type="EMBL" id="LBMM01009021">
    <property type="protein sequence ID" value="KMQ88456.1"/>
    <property type="molecule type" value="Genomic_DNA"/>
</dbReference>
<dbReference type="PANTHER" id="PTHR45749:SF21">
    <property type="entry name" value="DUF4371 DOMAIN-CONTAINING PROTEIN"/>
    <property type="match status" value="1"/>
</dbReference>
<organism evidence="3 4">
    <name type="scientific">Lasius niger</name>
    <name type="common">Black garden ant</name>
    <dbReference type="NCBI Taxonomy" id="67767"/>
    <lineage>
        <taxon>Eukaryota</taxon>
        <taxon>Metazoa</taxon>
        <taxon>Ecdysozoa</taxon>
        <taxon>Arthropoda</taxon>
        <taxon>Hexapoda</taxon>
        <taxon>Insecta</taxon>
        <taxon>Pterygota</taxon>
        <taxon>Neoptera</taxon>
        <taxon>Endopterygota</taxon>
        <taxon>Hymenoptera</taxon>
        <taxon>Apocrita</taxon>
        <taxon>Aculeata</taxon>
        <taxon>Formicoidea</taxon>
        <taxon>Formicidae</taxon>
        <taxon>Formicinae</taxon>
        <taxon>Lasius</taxon>
        <taxon>Lasius</taxon>
    </lineage>
</organism>
<protein>
    <submittedName>
        <fullName evidence="3">Zinc finger mym-type protein 1-like protein</fullName>
    </submittedName>
</protein>
<dbReference type="PaxDb" id="67767-A0A0J7KE35"/>
<feature type="region of interest" description="Disordered" evidence="1">
    <location>
        <begin position="1"/>
        <end position="23"/>
    </location>
</feature>
<gene>
    <name evidence="3" type="ORF">RF55_12056</name>
</gene>
<reference evidence="3 4" key="1">
    <citation type="submission" date="2015-04" db="EMBL/GenBank/DDBJ databases">
        <title>Lasius niger genome sequencing.</title>
        <authorList>
            <person name="Konorov E.A."/>
            <person name="Nikitin M.A."/>
            <person name="Kirill M.V."/>
            <person name="Chang P."/>
        </authorList>
    </citation>
    <scope>NUCLEOTIDE SEQUENCE [LARGE SCALE GENOMIC DNA]</scope>
    <source>
        <tissue evidence="3">Whole</tissue>
    </source>
</reference>
<name>A0A0J7KE35_LASNI</name>
<dbReference type="InterPro" id="IPR025398">
    <property type="entry name" value="DUF4371"/>
</dbReference>
<dbReference type="PANTHER" id="PTHR45749">
    <property type="match status" value="1"/>
</dbReference>
<proteinExistence type="predicted"/>
<evidence type="ECO:0000313" key="4">
    <source>
        <dbReference type="Proteomes" id="UP000036403"/>
    </source>
</evidence>
<dbReference type="Pfam" id="PF14291">
    <property type="entry name" value="DUF4371"/>
    <property type="match status" value="1"/>
</dbReference>
<feature type="domain" description="DUF4371" evidence="2">
    <location>
        <begin position="92"/>
        <end position="273"/>
    </location>
</feature>
<evidence type="ECO:0000256" key="1">
    <source>
        <dbReference type="SAM" id="MobiDB-lite"/>
    </source>
</evidence>
<dbReference type="STRING" id="67767.A0A0J7KE35"/>
<comment type="caution">
    <text evidence="3">The sequence shown here is derived from an EMBL/GenBank/DDBJ whole genome shotgun (WGS) entry which is preliminary data.</text>
</comment>
<dbReference type="AlphaFoldDB" id="A0A0J7KE35"/>
<evidence type="ECO:0000259" key="2">
    <source>
        <dbReference type="Pfam" id="PF14291"/>
    </source>
</evidence>
<evidence type="ECO:0000313" key="3">
    <source>
        <dbReference type="EMBL" id="KMQ88456.1"/>
    </source>
</evidence>
<dbReference type="Proteomes" id="UP000036403">
    <property type="component" value="Unassembled WGS sequence"/>
</dbReference>
<accession>A0A0J7KE35</accession>